<protein>
    <recommendedName>
        <fullName evidence="4">Salivary gland protein 6</fullName>
    </recommendedName>
</protein>
<feature type="signal peptide" evidence="1">
    <location>
        <begin position="1"/>
        <end position="23"/>
    </location>
</feature>
<evidence type="ECO:0000256" key="1">
    <source>
        <dbReference type="SAM" id="SignalP"/>
    </source>
</evidence>
<dbReference type="Proteomes" id="UP000075883">
    <property type="component" value="Unassembled WGS sequence"/>
</dbReference>
<reference evidence="2" key="2">
    <citation type="submission" date="2020-05" db="UniProtKB">
        <authorList>
            <consortium name="EnsemblMetazoa"/>
        </authorList>
    </citation>
    <scope>IDENTIFICATION</scope>
    <source>
        <strain evidence="2">A-37</strain>
    </source>
</reference>
<dbReference type="EnsemblMetazoa" id="ACUA029089-RA">
    <property type="protein sequence ID" value="ACUA029089-PA"/>
    <property type="gene ID" value="ACUA029089"/>
</dbReference>
<keyword evidence="1" id="KW-0732">Signal</keyword>
<dbReference type="AlphaFoldDB" id="A0A2C9GUH8"/>
<dbReference type="VEuPathDB" id="VectorBase:ACUA029089"/>
<sequence>MSKFVELLALTVLLPILFHYSTAEKVWVDRDKVYCSHIDCRYDATYKGERFCTLCDTQHFCECKEIKESLPYMYACPGSEPCKTSDRRGNCQKTMDDKLCSQIDKPFLE</sequence>
<name>A0A2C9GUH8_9DIPT</name>
<feature type="chain" id="PRO_5012587160" description="Salivary gland protein 6" evidence="1">
    <location>
        <begin position="24"/>
        <end position="109"/>
    </location>
</feature>
<organism evidence="2 3">
    <name type="scientific">Anopheles culicifacies</name>
    <dbReference type="NCBI Taxonomy" id="139723"/>
    <lineage>
        <taxon>Eukaryota</taxon>
        <taxon>Metazoa</taxon>
        <taxon>Ecdysozoa</taxon>
        <taxon>Arthropoda</taxon>
        <taxon>Hexapoda</taxon>
        <taxon>Insecta</taxon>
        <taxon>Pterygota</taxon>
        <taxon>Neoptera</taxon>
        <taxon>Endopterygota</taxon>
        <taxon>Diptera</taxon>
        <taxon>Nematocera</taxon>
        <taxon>Culicoidea</taxon>
        <taxon>Culicidae</taxon>
        <taxon>Anophelinae</taxon>
        <taxon>Anopheles</taxon>
        <taxon>culicifacies species complex</taxon>
    </lineage>
</organism>
<evidence type="ECO:0008006" key="4">
    <source>
        <dbReference type="Google" id="ProtNLM"/>
    </source>
</evidence>
<keyword evidence="3" id="KW-1185">Reference proteome</keyword>
<reference evidence="3" key="1">
    <citation type="submission" date="2013-09" db="EMBL/GenBank/DDBJ databases">
        <title>The Genome Sequence of Anopheles culicifacies species A.</title>
        <authorList>
            <consortium name="The Broad Institute Genomics Platform"/>
            <person name="Neafsey D.E."/>
            <person name="Besansky N."/>
            <person name="Howell P."/>
            <person name="Walton C."/>
            <person name="Young S.K."/>
            <person name="Zeng Q."/>
            <person name="Gargeya S."/>
            <person name="Fitzgerald M."/>
            <person name="Haas B."/>
            <person name="Abouelleil A."/>
            <person name="Allen A.W."/>
            <person name="Alvarado L."/>
            <person name="Arachchi H.M."/>
            <person name="Berlin A.M."/>
            <person name="Chapman S.B."/>
            <person name="Gainer-Dewar J."/>
            <person name="Goldberg J."/>
            <person name="Griggs A."/>
            <person name="Gujja S."/>
            <person name="Hansen M."/>
            <person name="Howarth C."/>
            <person name="Imamovic A."/>
            <person name="Ireland A."/>
            <person name="Larimer J."/>
            <person name="McCowan C."/>
            <person name="Murphy C."/>
            <person name="Pearson M."/>
            <person name="Poon T.W."/>
            <person name="Priest M."/>
            <person name="Roberts A."/>
            <person name="Saif S."/>
            <person name="Shea T."/>
            <person name="Sisk P."/>
            <person name="Sykes S."/>
            <person name="Wortman J."/>
            <person name="Nusbaum C."/>
            <person name="Birren B."/>
        </authorList>
    </citation>
    <scope>NUCLEOTIDE SEQUENCE [LARGE SCALE GENOMIC DNA]</scope>
    <source>
        <strain evidence="3">A-37</strain>
    </source>
</reference>
<dbReference type="STRING" id="139723.A0A2C9GUH8"/>
<evidence type="ECO:0000313" key="2">
    <source>
        <dbReference type="EnsemblMetazoa" id="ACUA029089-PA"/>
    </source>
</evidence>
<accession>A0A2C9GUH8</accession>
<evidence type="ECO:0000313" key="3">
    <source>
        <dbReference type="Proteomes" id="UP000075883"/>
    </source>
</evidence>
<dbReference type="EMBL" id="AXCM01000006">
    <property type="status" value="NOT_ANNOTATED_CDS"/>
    <property type="molecule type" value="Genomic_DNA"/>
</dbReference>
<proteinExistence type="predicted"/>